<sequence length="128" mass="13136">MEAQSLALAGILGDDIKHVVSAVGYDLTGVTITFELSAGAEQPALVTAGVDLLDVIEDDDGVVTSIVEVFAPAASVRTAVAGLGGLPGNEPLTLFYQLKFNRLPGDPGTDAVTTILFGDYVMKGEVNG</sequence>
<reference evidence="1 2" key="1">
    <citation type="submission" date="2019-12" db="EMBL/GenBank/DDBJ databases">
        <authorList>
            <person name="Feng G."/>
            <person name="Zhu H."/>
        </authorList>
    </citation>
    <scope>NUCLEOTIDE SEQUENCE [LARGE SCALE GENOMIC DNA]</scope>
    <source>
        <strain evidence="1 2">FGD1</strain>
    </source>
</reference>
<gene>
    <name evidence="1" type="ORF">GR702_13225</name>
</gene>
<dbReference type="AlphaFoldDB" id="A0A7X4K801"/>
<keyword evidence="2" id="KW-1185">Reference proteome</keyword>
<protein>
    <submittedName>
        <fullName evidence="1">Uncharacterized protein</fullName>
    </submittedName>
</protein>
<dbReference type="EMBL" id="WVTD01000009">
    <property type="protein sequence ID" value="MYL98725.1"/>
    <property type="molecule type" value="Genomic_DNA"/>
</dbReference>
<name>A0A7X4K801_9SPHN</name>
<organism evidence="1 2">
    <name type="scientific">Novosphingobium silvae</name>
    <dbReference type="NCBI Taxonomy" id="2692619"/>
    <lineage>
        <taxon>Bacteria</taxon>
        <taxon>Pseudomonadati</taxon>
        <taxon>Pseudomonadota</taxon>
        <taxon>Alphaproteobacteria</taxon>
        <taxon>Sphingomonadales</taxon>
        <taxon>Sphingomonadaceae</taxon>
        <taxon>Novosphingobium</taxon>
    </lineage>
</organism>
<evidence type="ECO:0000313" key="2">
    <source>
        <dbReference type="Proteomes" id="UP000465810"/>
    </source>
</evidence>
<dbReference type="RefSeq" id="WP_160986354.1">
    <property type="nucleotide sequence ID" value="NZ_WVTD01000009.1"/>
</dbReference>
<proteinExistence type="predicted"/>
<comment type="caution">
    <text evidence="1">The sequence shown here is derived from an EMBL/GenBank/DDBJ whole genome shotgun (WGS) entry which is preliminary data.</text>
</comment>
<dbReference type="Proteomes" id="UP000465810">
    <property type="component" value="Unassembled WGS sequence"/>
</dbReference>
<accession>A0A7X4K801</accession>
<evidence type="ECO:0000313" key="1">
    <source>
        <dbReference type="EMBL" id="MYL98725.1"/>
    </source>
</evidence>